<evidence type="ECO:0000256" key="2">
    <source>
        <dbReference type="ARBA" id="ARBA00022490"/>
    </source>
</evidence>
<evidence type="ECO:0000256" key="8">
    <source>
        <dbReference type="ARBA" id="ARBA00037822"/>
    </source>
</evidence>
<reference evidence="11" key="1">
    <citation type="submission" date="2016-05" db="EMBL/GenBank/DDBJ databases">
        <authorList>
            <person name="Lavstsen T."/>
            <person name="Jespersen J.S."/>
        </authorList>
    </citation>
    <scope>NUCLEOTIDE SEQUENCE</scope>
    <source>
        <tissue evidence="11">Brain</tissue>
    </source>
</reference>
<dbReference type="GO" id="GO:0005930">
    <property type="term" value="C:axoneme"/>
    <property type="evidence" value="ECO:0007669"/>
    <property type="project" value="TreeGrafter"/>
</dbReference>
<dbReference type="GO" id="GO:0060091">
    <property type="term" value="C:kinocilium"/>
    <property type="evidence" value="ECO:0007669"/>
    <property type="project" value="UniProtKB-SubCell"/>
</dbReference>
<keyword evidence="3" id="KW-0970">Cilium biogenesis/degradation</keyword>
<evidence type="ECO:0000256" key="4">
    <source>
        <dbReference type="ARBA" id="ARBA00022846"/>
    </source>
</evidence>
<evidence type="ECO:0000256" key="10">
    <source>
        <dbReference type="ARBA" id="ARBA00041080"/>
    </source>
</evidence>
<evidence type="ECO:0000256" key="6">
    <source>
        <dbReference type="ARBA" id="ARBA00023212"/>
    </source>
</evidence>
<dbReference type="PANTHER" id="PTHR22069:SF0">
    <property type="entry name" value="RADIAL SPOKE HEAD PROTEIN 9 HOMOLOG"/>
    <property type="match status" value="1"/>
</dbReference>
<keyword evidence="5" id="KW-0969">Cilium</keyword>
<dbReference type="PANTHER" id="PTHR22069">
    <property type="entry name" value="MITOCHONDRIAL RIBOSOMAL PROTEIN S18"/>
    <property type="match status" value="1"/>
</dbReference>
<evidence type="ECO:0000313" key="11">
    <source>
        <dbReference type="EMBL" id="SBQ66116.1"/>
    </source>
</evidence>
<sequence length="271" mass="30894">MDSDSLSYTLDFVAGNGGLYGTEKIIALKTSLEILKQNYKFQRVLLWGKILTMKTIYYVAQGRGEDELTDRKYLYSFDCVNWFLLPSVTDSMIQQVAADASGPFRGEPSFVYQARTNHSDEDTGAGLLVTEEMRLAVTVQHIDEEASVVPRGAFIKTRDLVRLNRRFGGLSKAEGKTLDNYMHFREPKSVKKEDVQKRGDWSPSFDFLDVLSDDIPKGSWSLRWESDDKVYILSSLLWLGLTFYHVPTTPHHGYIYFGDGQKNVPLPHMIQ</sequence>
<comment type="similarity">
    <text evidence="9">Belongs to the flagellar radial spoke RSP9 family.</text>
</comment>
<evidence type="ECO:0000256" key="5">
    <source>
        <dbReference type="ARBA" id="ARBA00023069"/>
    </source>
</evidence>
<comment type="subcellular location">
    <subcellularLocation>
        <location evidence="8">Cell projection</location>
        <location evidence="8">Kinocilium</location>
    </subcellularLocation>
    <subcellularLocation>
        <location evidence="1">Cytoplasm</location>
        <location evidence="1">Cytoskeleton</location>
        <location evidence="1">Flagellum axoneme</location>
    </subcellularLocation>
</comment>
<evidence type="ECO:0000256" key="3">
    <source>
        <dbReference type="ARBA" id="ARBA00022794"/>
    </source>
</evidence>
<keyword evidence="6" id="KW-0206">Cytoskeleton</keyword>
<name>A0A1A8G4Z5_9TELE</name>
<dbReference type="GO" id="GO:0060294">
    <property type="term" value="P:cilium movement involved in cell motility"/>
    <property type="evidence" value="ECO:0007669"/>
    <property type="project" value="TreeGrafter"/>
</dbReference>
<protein>
    <recommendedName>
        <fullName evidence="10">Radial spoke head protein 9 homolog</fullName>
    </recommendedName>
</protein>
<dbReference type="InterPro" id="IPR055316">
    <property type="entry name" value="RSP9"/>
</dbReference>
<dbReference type="GO" id="GO:0044458">
    <property type="term" value="P:motile cilium assembly"/>
    <property type="evidence" value="ECO:0007669"/>
    <property type="project" value="TreeGrafter"/>
</dbReference>
<keyword evidence="2" id="KW-0963">Cytoplasm</keyword>
<dbReference type="EMBL" id="HAEB01019589">
    <property type="protein sequence ID" value="SBQ66116.1"/>
    <property type="molecule type" value="Transcribed_RNA"/>
</dbReference>
<reference evidence="11" key="2">
    <citation type="submission" date="2016-06" db="EMBL/GenBank/DDBJ databases">
        <title>The genome of a short-lived fish provides insights into sex chromosome evolution and the genetic control of aging.</title>
        <authorList>
            <person name="Reichwald K."/>
            <person name="Felder M."/>
            <person name="Petzold A."/>
            <person name="Koch P."/>
            <person name="Groth M."/>
            <person name="Platzer M."/>
        </authorList>
    </citation>
    <scope>NUCLEOTIDE SEQUENCE</scope>
    <source>
        <tissue evidence="11">Brain</tissue>
    </source>
</reference>
<accession>A0A1A8G4Z5</accession>
<evidence type="ECO:0000256" key="9">
    <source>
        <dbReference type="ARBA" id="ARBA00038319"/>
    </source>
</evidence>
<gene>
    <name evidence="11" type="primary">RSPH9</name>
</gene>
<dbReference type="GO" id="GO:0035082">
    <property type="term" value="P:axoneme assembly"/>
    <property type="evidence" value="ECO:0007669"/>
    <property type="project" value="InterPro"/>
</dbReference>
<proteinExistence type="inferred from homology"/>
<keyword evidence="7" id="KW-0966">Cell projection</keyword>
<evidence type="ECO:0000256" key="1">
    <source>
        <dbReference type="ARBA" id="ARBA00004611"/>
    </source>
</evidence>
<evidence type="ECO:0000256" key="7">
    <source>
        <dbReference type="ARBA" id="ARBA00023273"/>
    </source>
</evidence>
<organism evidence="11">
    <name type="scientific">Nothobranchius korthausae</name>
    <dbReference type="NCBI Taxonomy" id="1143690"/>
    <lineage>
        <taxon>Eukaryota</taxon>
        <taxon>Metazoa</taxon>
        <taxon>Chordata</taxon>
        <taxon>Craniata</taxon>
        <taxon>Vertebrata</taxon>
        <taxon>Euteleostomi</taxon>
        <taxon>Actinopterygii</taxon>
        <taxon>Neopterygii</taxon>
        <taxon>Teleostei</taxon>
        <taxon>Neoteleostei</taxon>
        <taxon>Acanthomorphata</taxon>
        <taxon>Ovalentaria</taxon>
        <taxon>Atherinomorphae</taxon>
        <taxon>Cyprinodontiformes</taxon>
        <taxon>Nothobranchiidae</taxon>
        <taxon>Nothobranchius</taxon>
    </lineage>
</organism>
<keyword evidence="4" id="KW-0282">Flagellum</keyword>
<dbReference type="AlphaFoldDB" id="A0A1A8G4Z5"/>